<reference evidence="1" key="1">
    <citation type="submission" date="2023-04" db="EMBL/GenBank/DDBJ databases">
        <title>Ambrosiozyma monospora NBRC 10751.</title>
        <authorList>
            <person name="Ichikawa N."/>
            <person name="Sato H."/>
            <person name="Tonouchi N."/>
        </authorList>
    </citation>
    <scope>NUCLEOTIDE SEQUENCE</scope>
    <source>
        <strain evidence="1">NBRC 10751</strain>
    </source>
</reference>
<keyword evidence="2" id="KW-1185">Reference proteome</keyword>
<organism evidence="1 2">
    <name type="scientific">Ambrosiozyma monospora</name>
    <name type="common">Yeast</name>
    <name type="synonym">Endomycopsis monosporus</name>
    <dbReference type="NCBI Taxonomy" id="43982"/>
    <lineage>
        <taxon>Eukaryota</taxon>
        <taxon>Fungi</taxon>
        <taxon>Dikarya</taxon>
        <taxon>Ascomycota</taxon>
        <taxon>Saccharomycotina</taxon>
        <taxon>Pichiomycetes</taxon>
        <taxon>Pichiales</taxon>
        <taxon>Pichiaceae</taxon>
        <taxon>Ambrosiozyma</taxon>
    </lineage>
</organism>
<name>A0ACB5TQA4_AMBMO</name>
<evidence type="ECO:0000313" key="2">
    <source>
        <dbReference type="Proteomes" id="UP001165064"/>
    </source>
</evidence>
<dbReference type="EMBL" id="BSXS01008592">
    <property type="protein sequence ID" value="GME93032.1"/>
    <property type="molecule type" value="Genomic_DNA"/>
</dbReference>
<proteinExistence type="predicted"/>
<gene>
    <name evidence="1" type="ORF">Amon02_000922500</name>
</gene>
<comment type="caution">
    <text evidence="1">The sequence shown here is derived from an EMBL/GenBank/DDBJ whole genome shotgun (WGS) entry which is preliminary data.</text>
</comment>
<protein>
    <submittedName>
        <fullName evidence="1">Unnamed protein product</fullName>
    </submittedName>
</protein>
<dbReference type="Proteomes" id="UP001165064">
    <property type="component" value="Unassembled WGS sequence"/>
</dbReference>
<accession>A0ACB5TQA4</accession>
<evidence type="ECO:0000313" key="1">
    <source>
        <dbReference type="EMBL" id="GME93032.1"/>
    </source>
</evidence>
<sequence>MNFSLTQLSSLALLLLLSAASPSEAKVHTVKLQKHSMSDAYNDVSISQHVDSLRNKYIDIFNKHSDANGNQHAFIPFGEPSSTDTDIFGHNVPLTNDLNAQYFTEISLGTPPQKFKVLLDTGSSDLWVP</sequence>